<dbReference type="RefSeq" id="WP_317476700.1">
    <property type="nucleotide sequence ID" value="NZ_JARQTW010000006.1"/>
</dbReference>
<sequence length="448" mass="50437">MAITNRVLWKEGLFIRPHHFQQESRFFSDQLKQLLDINAFNFGFEKLSFELQHLAFGKVSLSECKGVMPDGSFFHLPVTEDLPAPLKAESSSIGKVIYLCLPLRIEGSAEVKYDASAQSLTDFRGESVFSEVKDTHSESGDYAQLELIKNKYFLKLETEDLSNYAILPVARIKDVSLENQIVLDEEFYPAALNIQALPKFTSKLLELTDLISLRAKSIATRMSSPEQSGVADVNDFLMLLSLNRMLPLFRSLAKSATAHPLKAYELLASLHSELATFVLEERVADSFYDYIHETPHLSLEPLYATVKSYLSVVSSAKALPLPVTAHQYGIYTAQVKDRLLYENAEFIIAVKARLSPDTLRTQFAHQTKISSIEQINKLIHLQLPGIPLQALAVAPRYLPYHAGFVYFQLDKTSQYWDNMASSSGFGFHVAGHYPDLEIEFWAVRGTLA</sequence>
<dbReference type="PANTHER" id="PTHR35566">
    <property type="entry name" value="BLR3599 PROTEIN"/>
    <property type="match status" value="1"/>
</dbReference>
<proteinExistence type="predicted"/>
<evidence type="ECO:0000313" key="2">
    <source>
        <dbReference type="Proteomes" id="UP001214976"/>
    </source>
</evidence>
<gene>
    <name evidence="1" type="primary">tssK</name>
    <name evidence="1" type="ORF">P7M15_02800</name>
</gene>
<dbReference type="Pfam" id="PF05936">
    <property type="entry name" value="T6SS_VasE"/>
    <property type="match status" value="1"/>
</dbReference>
<dbReference type="AlphaFoldDB" id="A0AAW6Q800"/>
<evidence type="ECO:0000313" key="1">
    <source>
        <dbReference type="EMBL" id="MDG2949458.1"/>
    </source>
</evidence>
<dbReference type="PANTHER" id="PTHR35566:SF1">
    <property type="entry name" value="TYPE VI SECRETION SYSTEM BASEPLATE COMPONENT TSSK1"/>
    <property type="match status" value="1"/>
</dbReference>
<comment type="caution">
    <text evidence="1">The sequence shown here is derived from an EMBL/GenBank/DDBJ whole genome shotgun (WGS) entry which is preliminary data.</text>
</comment>
<organism evidence="1 2">
    <name type="scientific">Exercitatus varius</name>
    <dbReference type="NCBI Taxonomy" id="67857"/>
    <lineage>
        <taxon>Bacteria</taxon>
        <taxon>Pseudomonadati</taxon>
        <taxon>Pseudomonadota</taxon>
        <taxon>Gammaproteobacteria</taxon>
        <taxon>Pasteurellales</taxon>
        <taxon>Pasteurellaceae</taxon>
        <taxon>Exercitatus</taxon>
    </lineage>
</organism>
<accession>A0AAW6Q800</accession>
<protein>
    <submittedName>
        <fullName evidence="1">Type VI secretion system baseplate subunit TssK</fullName>
    </submittedName>
</protein>
<dbReference type="NCBIfam" id="TIGR03353">
    <property type="entry name" value="VI_chp_4"/>
    <property type="match status" value="1"/>
</dbReference>
<dbReference type="InterPro" id="IPR010263">
    <property type="entry name" value="T6SS_TssK"/>
</dbReference>
<dbReference type="EMBL" id="JARQTW010000006">
    <property type="protein sequence ID" value="MDG2949458.1"/>
    <property type="molecule type" value="Genomic_DNA"/>
</dbReference>
<reference evidence="1" key="1">
    <citation type="submission" date="2023-03" db="EMBL/GenBank/DDBJ databases">
        <title>Classification of Bisgaard taxon 6 and taxon 10 as Exercitatus varius gen. nov., spec. nov.</title>
        <authorList>
            <person name="Christensen H."/>
        </authorList>
    </citation>
    <scope>NUCLEOTIDE SEQUENCE</scope>
    <source>
        <strain evidence="1">86116</strain>
    </source>
</reference>
<name>A0AAW6Q800_9PAST</name>
<dbReference type="Proteomes" id="UP001214976">
    <property type="component" value="Unassembled WGS sequence"/>
</dbReference>